<dbReference type="OrthoDB" id="8421535at2"/>
<dbReference type="EMBL" id="CP036298">
    <property type="protein sequence ID" value="QDV24414.1"/>
    <property type="molecule type" value="Genomic_DNA"/>
</dbReference>
<dbReference type="RefSeq" id="WP_145078048.1">
    <property type="nucleotide sequence ID" value="NZ_CP036298.1"/>
</dbReference>
<dbReference type="AlphaFoldDB" id="A0A518G747"/>
<keyword evidence="2" id="KW-1185">Reference proteome</keyword>
<proteinExistence type="predicted"/>
<evidence type="ECO:0000313" key="1">
    <source>
        <dbReference type="EMBL" id="QDV24414.1"/>
    </source>
</evidence>
<reference evidence="1 2" key="1">
    <citation type="submission" date="2019-02" db="EMBL/GenBank/DDBJ databases">
        <title>Deep-cultivation of Planctomycetes and their phenomic and genomic characterization uncovers novel biology.</title>
        <authorList>
            <person name="Wiegand S."/>
            <person name="Jogler M."/>
            <person name="Boedeker C."/>
            <person name="Pinto D."/>
            <person name="Vollmers J."/>
            <person name="Rivas-Marin E."/>
            <person name="Kohn T."/>
            <person name="Peeters S.H."/>
            <person name="Heuer A."/>
            <person name="Rast P."/>
            <person name="Oberbeckmann S."/>
            <person name="Bunk B."/>
            <person name="Jeske O."/>
            <person name="Meyerdierks A."/>
            <person name="Storesund J.E."/>
            <person name="Kallscheuer N."/>
            <person name="Luecker S."/>
            <person name="Lage O.M."/>
            <person name="Pohl T."/>
            <person name="Merkel B.J."/>
            <person name="Hornburger P."/>
            <person name="Mueller R.-W."/>
            <person name="Bruemmer F."/>
            <person name="Labrenz M."/>
            <person name="Spormann A.M."/>
            <person name="Op den Camp H."/>
            <person name="Overmann J."/>
            <person name="Amann R."/>
            <person name="Jetten M.S.M."/>
            <person name="Mascher T."/>
            <person name="Medema M.H."/>
            <person name="Devos D.P."/>
            <person name="Kaster A.-K."/>
            <person name="Ovreas L."/>
            <person name="Rohde M."/>
            <person name="Galperin M.Y."/>
            <person name="Jogler C."/>
        </authorList>
    </citation>
    <scope>NUCLEOTIDE SEQUENCE [LARGE SCALE GENOMIC DNA]</scope>
    <source>
        <strain evidence="1 2">Q31a</strain>
    </source>
</reference>
<gene>
    <name evidence="1" type="ORF">Q31a_27310</name>
</gene>
<dbReference type="KEGG" id="ahel:Q31a_27310"/>
<sequence length="93" mass="10250">MIAKHLKILGFKCEDKVTELQGVATSVCFDLYGCIQVLIRPKVDEDGKLNNCYWIDIARLKVIGEAPVMEVPNFEHGPVAEGLQGPEDKPVPA</sequence>
<accession>A0A518G747</accession>
<dbReference type="Proteomes" id="UP000318017">
    <property type="component" value="Chromosome"/>
</dbReference>
<protein>
    <submittedName>
        <fullName evidence="1">Uncharacterized protein</fullName>
    </submittedName>
</protein>
<name>A0A518G747_9BACT</name>
<organism evidence="1 2">
    <name type="scientific">Aureliella helgolandensis</name>
    <dbReference type="NCBI Taxonomy" id="2527968"/>
    <lineage>
        <taxon>Bacteria</taxon>
        <taxon>Pseudomonadati</taxon>
        <taxon>Planctomycetota</taxon>
        <taxon>Planctomycetia</taxon>
        <taxon>Pirellulales</taxon>
        <taxon>Pirellulaceae</taxon>
        <taxon>Aureliella</taxon>
    </lineage>
</organism>
<evidence type="ECO:0000313" key="2">
    <source>
        <dbReference type="Proteomes" id="UP000318017"/>
    </source>
</evidence>